<name>A0AAV9VBC8_9PEZI</name>
<evidence type="ECO:0000313" key="2">
    <source>
        <dbReference type="Proteomes" id="UP001375240"/>
    </source>
</evidence>
<protein>
    <recommendedName>
        <fullName evidence="3">F-box domain-containing protein</fullName>
    </recommendedName>
</protein>
<evidence type="ECO:0000313" key="1">
    <source>
        <dbReference type="EMBL" id="KAK6359270.1"/>
    </source>
</evidence>
<dbReference type="SUPFAM" id="SSF81383">
    <property type="entry name" value="F-box domain"/>
    <property type="match status" value="1"/>
</dbReference>
<dbReference type="EMBL" id="JAVHNQ010000001">
    <property type="protein sequence ID" value="KAK6359270.1"/>
    <property type="molecule type" value="Genomic_DNA"/>
</dbReference>
<reference evidence="1 2" key="1">
    <citation type="submission" date="2019-10" db="EMBL/GenBank/DDBJ databases">
        <authorList>
            <person name="Palmer J.M."/>
        </authorList>
    </citation>
    <scope>NUCLEOTIDE SEQUENCE [LARGE SCALE GENOMIC DNA]</scope>
    <source>
        <strain evidence="1 2">TWF696</strain>
    </source>
</reference>
<dbReference type="AlphaFoldDB" id="A0AAV9VBC8"/>
<organism evidence="1 2">
    <name type="scientific">Orbilia brochopaga</name>
    <dbReference type="NCBI Taxonomy" id="3140254"/>
    <lineage>
        <taxon>Eukaryota</taxon>
        <taxon>Fungi</taxon>
        <taxon>Dikarya</taxon>
        <taxon>Ascomycota</taxon>
        <taxon>Pezizomycotina</taxon>
        <taxon>Orbiliomycetes</taxon>
        <taxon>Orbiliales</taxon>
        <taxon>Orbiliaceae</taxon>
        <taxon>Orbilia</taxon>
    </lineage>
</organism>
<sequence length="262" mass="29800">MASPKPTLMTLPVELQIQILLALSDIRDQAAASITCDLWRHLYRTDPSLRRSLYHTSASSGIPHCHKLLDPNGSLSCDVDSTTGELSCYYILNMPFNKYDIRLHDVSDYLFLDDPLLSPFEDSSAIYIDAESGSADGTPCFFTTLNFRDGDTLRSIRFDEVKIVPGLTVREFITRVATSVYSLLQDKEWTASILRRAGAPTRPTDTLILRFWCGHGYHSGRGGKWYFACTIDFIQARPAPQRKKRFYDLILRMYRGIRRTGQ</sequence>
<dbReference type="Proteomes" id="UP001375240">
    <property type="component" value="Unassembled WGS sequence"/>
</dbReference>
<keyword evidence="2" id="KW-1185">Reference proteome</keyword>
<comment type="caution">
    <text evidence="1">The sequence shown here is derived from an EMBL/GenBank/DDBJ whole genome shotgun (WGS) entry which is preliminary data.</text>
</comment>
<dbReference type="InterPro" id="IPR036047">
    <property type="entry name" value="F-box-like_dom_sf"/>
</dbReference>
<evidence type="ECO:0008006" key="3">
    <source>
        <dbReference type="Google" id="ProtNLM"/>
    </source>
</evidence>
<proteinExistence type="predicted"/>
<accession>A0AAV9VBC8</accession>
<gene>
    <name evidence="1" type="ORF">TWF696_000433</name>
</gene>